<dbReference type="SUPFAM" id="SSF55298">
    <property type="entry name" value="YjgF-like"/>
    <property type="match status" value="1"/>
</dbReference>
<dbReference type="InterPro" id="IPR006175">
    <property type="entry name" value="YjgF/YER057c/UK114"/>
</dbReference>
<dbReference type="InterPro" id="IPR035959">
    <property type="entry name" value="RutC-like_sf"/>
</dbReference>
<dbReference type="PANTHER" id="PTHR43857:SF1">
    <property type="entry name" value="YJGH FAMILY PROTEIN"/>
    <property type="match status" value="1"/>
</dbReference>
<dbReference type="GO" id="GO:0016787">
    <property type="term" value="F:hydrolase activity"/>
    <property type="evidence" value="ECO:0007669"/>
    <property type="project" value="UniProtKB-KW"/>
</dbReference>
<dbReference type="Proteomes" id="UP001595872">
    <property type="component" value="Unassembled WGS sequence"/>
</dbReference>
<sequence>MNERVNTEPEFNEALAYPKAVRVGQSVWVGGTTAAAPDGAVGGDDIIAQTTEAIRRVDIALRQVGSALDEIVRIRVYVTDIGRWPEIVTLLRQFFPHRPAATMVEVSRLLSSHLQVEIEADAVVRT</sequence>
<accession>A0ABV9TRK4</accession>
<dbReference type="Gene3D" id="3.30.1330.40">
    <property type="entry name" value="RutC-like"/>
    <property type="match status" value="1"/>
</dbReference>
<keyword evidence="2" id="KW-1185">Reference proteome</keyword>
<comment type="caution">
    <text evidence="1">The sequence shown here is derived from an EMBL/GenBank/DDBJ whole genome shotgun (WGS) entry which is preliminary data.</text>
</comment>
<dbReference type="PANTHER" id="PTHR43857">
    <property type="entry name" value="BLR7761 PROTEIN"/>
    <property type="match status" value="1"/>
</dbReference>
<proteinExistence type="predicted"/>
<gene>
    <name evidence="1" type="ORF">ACFPCY_02010</name>
</gene>
<protein>
    <submittedName>
        <fullName evidence="1">Rid family hydrolase</fullName>
    </submittedName>
</protein>
<dbReference type="RefSeq" id="WP_378251806.1">
    <property type="nucleotide sequence ID" value="NZ_JBHSIT010000001.1"/>
</dbReference>
<dbReference type="EMBL" id="JBHSIT010000001">
    <property type="protein sequence ID" value="MFC4906083.1"/>
    <property type="molecule type" value="Genomic_DNA"/>
</dbReference>
<organism evidence="1 2">
    <name type="scientific">Actinomadura gamaensis</name>
    <dbReference type="NCBI Taxonomy" id="1763541"/>
    <lineage>
        <taxon>Bacteria</taxon>
        <taxon>Bacillati</taxon>
        <taxon>Actinomycetota</taxon>
        <taxon>Actinomycetes</taxon>
        <taxon>Streptosporangiales</taxon>
        <taxon>Thermomonosporaceae</taxon>
        <taxon>Actinomadura</taxon>
    </lineage>
</organism>
<evidence type="ECO:0000313" key="1">
    <source>
        <dbReference type="EMBL" id="MFC4906083.1"/>
    </source>
</evidence>
<reference evidence="2" key="1">
    <citation type="journal article" date="2019" name="Int. J. Syst. Evol. Microbiol.">
        <title>The Global Catalogue of Microorganisms (GCM) 10K type strain sequencing project: providing services to taxonomists for standard genome sequencing and annotation.</title>
        <authorList>
            <consortium name="The Broad Institute Genomics Platform"/>
            <consortium name="The Broad Institute Genome Sequencing Center for Infectious Disease"/>
            <person name="Wu L."/>
            <person name="Ma J."/>
        </authorList>
    </citation>
    <scope>NUCLEOTIDE SEQUENCE [LARGE SCALE GENOMIC DNA]</scope>
    <source>
        <strain evidence="2">KLKA75</strain>
    </source>
</reference>
<name>A0ABV9TRK4_9ACTN</name>
<dbReference type="Pfam" id="PF01042">
    <property type="entry name" value="Ribonuc_L-PSP"/>
    <property type="match status" value="1"/>
</dbReference>
<evidence type="ECO:0000313" key="2">
    <source>
        <dbReference type="Proteomes" id="UP001595872"/>
    </source>
</evidence>
<keyword evidence="1" id="KW-0378">Hydrolase</keyword>